<feature type="signal peptide" evidence="1">
    <location>
        <begin position="1"/>
        <end position="19"/>
    </location>
</feature>
<evidence type="ECO:0000259" key="2">
    <source>
        <dbReference type="PROSITE" id="PS50830"/>
    </source>
</evidence>
<dbReference type="AlphaFoldDB" id="A0A8J7QYN7"/>
<protein>
    <submittedName>
        <fullName evidence="3">Thermonuclease family protein</fullName>
    </submittedName>
</protein>
<evidence type="ECO:0000313" key="4">
    <source>
        <dbReference type="Proteomes" id="UP000666240"/>
    </source>
</evidence>
<gene>
    <name evidence="3" type="ORF">J5Y06_07015</name>
</gene>
<accession>A0A8J7QYN7</accession>
<dbReference type="InterPro" id="IPR035437">
    <property type="entry name" value="SNase_OB-fold_sf"/>
</dbReference>
<dbReference type="RefSeq" id="WP_209334441.1">
    <property type="nucleotide sequence ID" value="NZ_JAGIYY010000002.1"/>
</dbReference>
<reference evidence="3" key="1">
    <citation type="submission" date="2021-03" db="EMBL/GenBank/DDBJ databases">
        <title>Genome sequencing and assembly of Tianweitania sediminis.</title>
        <authorList>
            <person name="Chhetri G."/>
        </authorList>
    </citation>
    <scope>NUCLEOTIDE SEQUENCE</scope>
    <source>
        <strain evidence="3">Z8</strain>
    </source>
</reference>
<comment type="caution">
    <text evidence="3">The sequence shown here is derived from an EMBL/GenBank/DDBJ whole genome shotgun (WGS) entry which is preliminary data.</text>
</comment>
<dbReference type="SMART" id="SM00318">
    <property type="entry name" value="SNc"/>
    <property type="match status" value="1"/>
</dbReference>
<dbReference type="PANTHER" id="PTHR12302">
    <property type="entry name" value="EBNA2 BINDING PROTEIN P100"/>
    <property type="match status" value="1"/>
</dbReference>
<dbReference type="SUPFAM" id="SSF50199">
    <property type="entry name" value="Staphylococcal nuclease"/>
    <property type="match status" value="1"/>
</dbReference>
<dbReference type="EMBL" id="JAGIYY010000002">
    <property type="protein sequence ID" value="MBP0438395.1"/>
    <property type="molecule type" value="Genomic_DNA"/>
</dbReference>
<feature type="domain" description="TNase-like" evidence="2">
    <location>
        <begin position="29"/>
        <end position="147"/>
    </location>
</feature>
<evidence type="ECO:0000313" key="3">
    <source>
        <dbReference type="EMBL" id="MBP0438395.1"/>
    </source>
</evidence>
<sequence length="159" mass="17743">MLRFAVAAFVLLLAMPAQAQGPFTGRASVVDGDTIEITGQRIRFQGVDAPESWQRCQDSAGKPYRCGKVAADALDTFLAKSRPTRCEFIEYDRYKRVVADCFRADGKSVAEWLVLNGHALDFKRYSKGAYAAAERRASAAKVGMWQGEFDAPWDARKRR</sequence>
<dbReference type="Pfam" id="PF00565">
    <property type="entry name" value="SNase"/>
    <property type="match status" value="1"/>
</dbReference>
<dbReference type="InterPro" id="IPR016071">
    <property type="entry name" value="Staphylococal_nuclease_OB-fold"/>
</dbReference>
<proteinExistence type="predicted"/>
<keyword evidence="1" id="KW-0732">Signal</keyword>
<organism evidence="3 4">
    <name type="scientific">Tianweitania sediminis</name>
    <dbReference type="NCBI Taxonomy" id="1502156"/>
    <lineage>
        <taxon>Bacteria</taxon>
        <taxon>Pseudomonadati</taxon>
        <taxon>Pseudomonadota</taxon>
        <taxon>Alphaproteobacteria</taxon>
        <taxon>Hyphomicrobiales</taxon>
        <taxon>Phyllobacteriaceae</taxon>
        <taxon>Tianweitania</taxon>
    </lineage>
</organism>
<dbReference type="Gene3D" id="2.40.50.90">
    <property type="match status" value="1"/>
</dbReference>
<feature type="chain" id="PRO_5035303586" evidence="1">
    <location>
        <begin position="20"/>
        <end position="159"/>
    </location>
</feature>
<dbReference type="PANTHER" id="PTHR12302:SF26">
    <property type="entry name" value="BLR1266 PROTEIN"/>
    <property type="match status" value="1"/>
</dbReference>
<keyword evidence="4" id="KW-1185">Reference proteome</keyword>
<name>A0A8J7QYN7_9HYPH</name>
<evidence type="ECO:0000256" key="1">
    <source>
        <dbReference type="SAM" id="SignalP"/>
    </source>
</evidence>
<dbReference type="Proteomes" id="UP000666240">
    <property type="component" value="Unassembled WGS sequence"/>
</dbReference>
<dbReference type="PROSITE" id="PS50830">
    <property type="entry name" value="TNASE_3"/>
    <property type="match status" value="1"/>
</dbReference>